<dbReference type="PANTHER" id="PTHR30055">
    <property type="entry name" value="HTH-TYPE TRANSCRIPTIONAL REGULATOR RUTR"/>
    <property type="match status" value="1"/>
</dbReference>
<feature type="DNA-binding region" description="H-T-H motif" evidence="4">
    <location>
        <begin position="41"/>
        <end position="60"/>
    </location>
</feature>
<name>A0A2T1HTK8_9HYPH</name>
<evidence type="ECO:0000256" key="3">
    <source>
        <dbReference type="ARBA" id="ARBA00023163"/>
    </source>
</evidence>
<dbReference type="InterPro" id="IPR041478">
    <property type="entry name" value="TetR_C_27"/>
</dbReference>
<dbReference type="PRINTS" id="PR00455">
    <property type="entry name" value="HTHTETR"/>
</dbReference>
<evidence type="ECO:0000256" key="1">
    <source>
        <dbReference type="ARBA" id="ARBA00023015"/>
    </source>
</evidence>
<dbReference type="Pfam" id="PF00440">
    <property type="entry name" value="TetR_N"/>
    <property type="match status" value="1"/>
</dbReference>
<reference evidence="7" key="1">
    <citation type="submission" date="2018-03" db="EMBL/GenBank/DDBJ databases">
        <authorList>
            <person name="Sun L."/>
            <person name="Liu H."/>
            <person name="Chen W."/>
            <person name="Huang K."/>
            <person name="Liu W."/>
            <person name="Gao X."/>
        </authorList>
    </citation>
    <scope>NUCLEOTIDE SEQUENCE [LARGE SCALE GENOMIC DNA]</scope>
    <source>
        <strain evidence="7">SH9</strain>
    </source>
</reference>
<dbReference type="SUPFAM" id="SSF46689">
    <property type="entry name" value="Homeodomain-like"/>
    <property type="match status" value="1"/>
</dbReference>
<dbReference type="SUPFAM" id="SSF48498">
    <property type="entry name" value="Tetracyclin repressor-like, C-terminal domain"/>
    <property type="match status" value="1"/>
</dbReference>
<proteinExistence type="predicted"/>
<organism evidence="6 7">
    <name type="scientific">Alsobacter soli</name>
    <dbReference type="NCBI Taxonomy" id="2109933"/>
    <lineage>
        <taxon>Bacteria</taxon>
        <taxon>Pseudomonadati</taxon>
        <taxon>Pseudomonadota</taxon>
        <taxon>Alphaproteobacteria</taxon>
        <taxon>Hyphomicrobiales</taxon>
        <taxon>Alsobacteraceae</taxon>
        <taxon>Alsobacter</taxon>
    </lineage>
</organism>
<gene>
    <name evidence="6" type="ORF">SLNSH_11060</name>
</gene>
<dbReference type="OrthoDB" id="9802498at2"/>
<dbReference type="InterPro" id="IPR001647">
    <property type="entry name" value="HTH_TetR"/>
</dbReference>
<dbReference type="InterPro" id="IPR050109">
    <property type="entry name" value="HTH-type_TetR-like_transc_reg"/>
</dbReference>
<dbReference type="Gene3D" id="1.10.357.10">
    <property type="entry name" value="Tetracycline Repressor, domain 2"/>
    <property type="match status" value="1"/>
</dbReference>
<dbReference type="GO" id="GO:0000976">
    <property type="term" value="F:transcription cis-regulatory region binding"/>
    <property type="evidence" value="ECO:0007669"/>
    <property type="project" value="TreeGrafter"/>
</dbReference>
<dbReference type="PROSITE" id="PS50977">
    <property type="entry name" value="HTH_TETR_2"/>
    <property type="match status" value="1"/>
</dbReference>
<keyword evidence="7" id="KW-1185">Reference proteome</keyword>
<keyword evidence="3" id="KW-0804">Transcription</keyword>
<keyword evidence="2 4" id="KW-0238">DNA-binding</keyword>
<sequence length="212" mass="23806">MGGPRHPEPPVPAPAALDSTDARILAIAAEHVRRYGFAKTTVTAVAREAGMTHANVYRYFPSKEALADSITAAWLRPIEQLLAEVVDAPDPADDKLERMILALAGAHRDKLEQDPQLFDLYVEAFEAMRGVARKHRARIRTLLDRVIEEGAASGLFHLRRQERAAVFLFDMVFRFIHPVPVRMDRDIPRRVWDERLAVAVRVVLRGMTAGLV</sequence>
<dbReference type="Pfam" id="PF17935">
    <property type="entry name" value="TetR_C_27"/>
    <property type="match status" value="1"/>
</dbReference>
<dbReference type="EMBL" id="PVZS01000010">
    <property type="protein sequence ID" value="PSC04977.1"/>
    <property type="molecule type" value="Genomic_DNA"/>
</dbReference>
<evidence type="ECO:0000313" key="7">
    <source>
        <dbReference type="Proteomes" id="UP000239772"/>
    </source>
</evidence>
<evidence type="ECO:0000256" key="2">
    <source>
        <dbReference type="ARBA" id="ARBA00023125"/>
    </source>
</evidence>
<protein>
    <submittedName>
        <fullName evidence="6">TetR/AcrR family transcriptional regulator</fullName>
    </submittedName>
</protein>
<dbReference type="GO" id="GO:0003700">
    <property type="term" value="F:DNA-binding transcription factor activity"/>
    <property type="evidence" value="ECO:0007669"/>
    <property type="project" value="TreeGrafter"/>
</dbReference>
<feature type="domain" description="HTH tetR-type" evidence="5">
    <location>
        <begin position="18"/>
        <end position="78"/>
    </location>
</feature>
<dbReference type="PANTHER" id="PTHR30055:SF151">
    <property type="entry name" value="TRANSCRIPTIONAL REGULATORY PROTEIN"/>
    <property type="match status" value="1"/>
</dbReference>
<evidence type="ECO:0000259" key="5">
    <source>
        <dbReference type="PROSITE" id="PS50977"/>
    </source>
</evidence>
<dbReference type="InterPro" id="IPR036271">
    <property type="entry name" value="Tet_transcr_reg_TetR-rel_C_sf"/>
</dbReference>
<evidence type="ECO:0000256" key="4">
    <source>
        <dbReference type="PROSITE-ProRule" id="PRU00335"/>
    </source>
</evidence>
<dbReference type="Proteomes" id="UP000239772">
    <property type="component" value="Unassembled WGS sequence"/>
</dbReference>
<keyword evidence="1" id="KW-0805">Transcription regulation</keyword>
<dbReference type="AlphaFoldDB" id="A0A2T1HTK8"/>
<accession>A0A2T1HTK8</accession>
<evidence type="ECO:0000313" key="6">
    <source>
        <dbReference type="EMBL" id="PSC04977.1"/>
    </source>
</evidence>
<dbReference type="InterPro" id="IPR009057">
    <property type="entry name" value="Homeodomain-like_sf"/>
</dbReference>
<comment type="caution">
    <text evidence="6">The sequence shown here is derived from an EMBL/GenBank/DDBJ whole genome shotgun (WGS) entry which is preliminary data.</text>
</comment>